<keyword evidence="4 10" id="KW-0812">Transmembrane</keyword>
<keyword evidence="8 10" id="KW-0472">Membrane</keyword>
<keyword evidence="3" id="KW-0433">Leucine-rich repeat</keyword>
<dbReference type="PANTHER" id="PTHR48007:SF8">
    <property type="entry name" value="RECEPTOR PROTEIN KINASE-LIKE PROTEIN ZAR1"/>
    <property type="match status" value="1"/>
</dbReference>
<gene>
    <name evidence="13" type="primary">LOC113873575</name>
</gene>
<dbReference type="Gene3D" id="3.30.200.20">
    <property type="entry name" value="Phosphorylase Kinase, domain 1"/>
    <property type="match status" value="1"/>
</dbReference>
<feature type="transmembrane region" description="Helical" evidence="10">
    <location>
        <begin position="12"/>
        <end position="31"/>
    </location>
</feature>
<evidence type="ECO:0000256" key="6">
    <source>
        <dbReference type="ARBA" id="ARBA00022737"/>
    </source>
</evidence>
<dbReference type="Gene3D" id="3.80.10.10">
    <property type="entry name" value="Ribonuclease Inhibitor"/>
    <property type="match status" value="2"/>
</dbReference>
<sequence length="656" mass="70736">MAQVDLNLHIPPGILILLCLITCIPLTMSLNNDGLSLLALKAAIEVDPTGALTSWSDSATTPCNWVGVTCKHDRVTQLTLPFKNLTGYIPSELGHLTQLKRLTLPHNNFSSSIPSSLFNATSLVVLDLSHNSFTGSLPQSVSSLKNLMHLDLSSNSLSGSLPVSLSSLSSLVGTLNLSHNQFSGRVPASLGTLPVVVNIDLRDNNLTGEIPQVGSLLNQGPTAFSGNPFLCGFPLQNACPEAVKIPPEILPSTGDNPLNPNPKPEAQERKARGGSFFSVAIISGVVLMAVTGFLTAWVFRRRRLVEEGLEKGKVENGNENENGCGEEEKGRFVVLDEEGILGLELEDLLRGSAYVVGKSRSGIVYKVVGVGKGALAAATVVAVRRLSEGDATWRLKEFESEVEAIGKVRHPNVVPLRAYYYANDEKLLVTDFIRNGNLHAALHGGPANSLSPLSWAARLTIAQGAARGLMYIHEFNGRKYVHGNLKSTKILLDDDLHPYISGFGLTRLGLGAPKPTLLAPKRQNSNHSMVTSAIGSKVSASSNNYLAPEVRIGGGKFTQKCDVYSFGIVLLELLTGRLPDLGAENEGKDLESFVRKAFREEQPLSEIIDTALLPEVYAKKQVIAAFHVALNCTEVDPELRPRMRTVSESLDRINIQ</sequence>
<dbReference type="FunFam" id="3.80.10.10:FF:000129">
    <property type="entry name" value="Leucine-rich repeat receptor-like kinase"/>
    <property type="match status" value="1"/>
</dbReference>
<dbReference type="Pfam" id="PF08263">
    <property type="entry name" value="LRRNT_2"/>
    <property type="match status" value="1"/>
</dbReference>
<dbReference type="InterPro" id="IPR011009">
    <property type="entry name" value="Kinase-like_dom_sf"/>
</dbReference>
<evidence type="ECO:0000256" key="9">
    <source>
        <dbReference type="SAM" id="MobiDB-lite"/>
    </source>
</evidence>
<dbReference type="RefSeq" id="XP_027367545.1">
    <property type="nucleotide sequence ID" value="XM_027511744.1"/>
</dbReference>
<dbReference type="FunFam" id="3.80.10.10:FF:000722">
    <property type="entry name" value="Leucine-rich repeat receptor-like protein kinase"/>
    <property type="match status" value="1"/>
</dbReference>
<evidence type="ECO:0000256" key="7">
    <source>
        <dbReference type="ARBA" id="ARBA00022989"/>
    </source>
</evidence>
<comment type="subcellular location">
    <subcellularLocation>
        <location evidence="1">Membrane</location>
        <topology evidence="1">Single-pass membrane protein</topology>
    </subcellularLocation>
</comment>
<dbReference type="GO" id="GO:0004672">
    <property type="term" value="F:protein kinase activity"/>
    <property type="evidence" value="ECO:0007669"/>
    <property type="project" value="InterPro"/>
</dbReference>
<feature type="region of interest" description="Disordered" evidence="9">
    <location>
        <begin position="248"/>
        <end position="269"/>
    </location>
</feature>
<organism evidence="12 13">
    <name type="scientific">Abrus precatorius</name>
    <name type="common">Indian licorice</name>
    <name type="synonym">Glycine abrus</name>
    <dbReference type="NCBI Taxonomy" id="3816"/>
    <lineage>
        <taxon>Eukaryota</taxon>
        <taxon>Viridiplantae</taxon>
        <taxon>Streptophyta</taxon>
        <taxon>Embryophyta</taxon>
        <taxon>Tracheophyta</taxon>
        <taxon>Spermatophyta</taxon>
        <taxon>Magnoliopsida</taxon>
        <taxon>eudicotyledons</taxon>
        <taxon>Gunneridae</taxon>
        <taxon>Pentapetalae</taxon>
        <taxon>rosids</taxon>
        <taxon>fabids</taxon>
        <taxon>Fabales</taxon>
        <taxon>Fabaceae</taxon>
        <taxon>Papilionoideae</taxon>
        <taxon>50 kb inversion clade</taxon>
        <taxon>NPAAA clade</taxon>
        <taxon>indigoferoid/millettioid clade</taxon>
        <taxon>Abreae</taxon>
        <taxon>Abrus</taxon>
    </lineage>
</organism>
<dbReference type="InterPro" id="IPR001245">
    <property type="entry name" value="Ser-Thr/Tyr_kinase_cat_dom"/>
</dbReference>
<evidence type="ECO:0000313" key="12">
    <source>
        <dbReference type="Proteomes" id="UP000694853"/>
    </source>
</evidence>
<evidence type="ECO:0000256" key="3">
    <source>
        <dbReference type="ARBA" id="ARBA00022614"/>
    </source>
</evidence>
<evidence type="ECO:0000256" key="1">
    <source>
        <dbReference type="ARBA" id="ARBA00004167"/>
    </source>
</evidence>
<reference evidence="13" key="2">
    <citation type="submission" date="2025-08" db="UniProtKB">
        <authorList>
            <consortium name="RefSeq"/>
        </authorList>
    </citation>
    <scope>IDENTIFICATION</scope>
    <source>
        <tissue evidence="13">Young leaves</tissue>
    </source>
</reference>
<evidence type="ECO:0000256" key="2">
    <source>
        <dbReference type="ARBA" id="ARBA00022553"/>
    </source>
</evidence>
<dbReference type="PANTHER" id="PTHR48007">
    <property type="entry name" value="LEUCINE-RICH REPEAT RECEPTOR-LIKE PROTEIN KINASE PXC1"/>
    <property type="match status" value="1"/>
</dbReference>
<evidence type="ECO:0000256" key="5">
    <source>
        <dbReference type="ARBA" id="ARBA00022729"/>
    </source>
</evidence>
<dbReference type="InterPro" id="IPR000719">
    <property type="entry name" value="Prot_kinase_dom"/>
</dbReference>
<keyword evidence="7 10" id="KW-1133">Transmembrane helix</keyword>
<accession>A0A8B8MG49</accession>
<dbReference type="GO" id="GO:0016020">
    <property type="term" value="C:membrane"/>
    <property type="evidence" value="ECO:0007669"/>
    <property type="project" value="UniProtKB-SubCell"/>
</dbReference>
<dbReference type="Gene3D" id="1.10.510.10">
    <property type="entry name" value="Transferase(Phosphotransferase) domain 1"/>
    <property type="match status" value="1"/>
</dbReference>
<evidence type="ECO:0000256" key="10">
    <source>
        <dbReference type="SAM" id="Phobius"/>
    </source>
</evidence>
<name>A0A8B8MG49_ABRPR</name>
<dbReference type="InterPro" id="IPR001611">
    <property type="entry name" value="Leu-rich_rpt"/>
</dbReference>
<dbReference type="PROSITE" id="PS50011">
    <property type="entry name" value="PROTEIN_KINASE_DOM"/>
    <property type="match status" value="1"/>
</dbReference>
<keyword evidence="5" id="KW-0732">Signal</keyword>
<protein>
    <submittedName>
        <fullName evidence="13">Receptor protein kinase-like protein ZAR1</fullName>
    </submittedName>
</protein>
<evidence type="ECO:0000256" key="8">
    <source>
        <dbReference type="ARBA" id="ARBA00023136"/>
    </source>
</evidence>
<dbReference type="Proteomes" id="UP000694853">
    <property type="component" value="Unplaced"/>
</dbReference>
<evidence type="ECO:0000313" key="13">
    <source>
        <dbReference type="RefSeq" id="XP_027367545.1"/>
    </source>
</evidence>
<dbReference type="KEGG" id="aprc:113873575"/>
<dbReference type="Pfam" id="PF13855">
    <property type="entry name" value="LRR_8"/>
    <property type="match status" value="1"/>
</dbReference>
<dbReference type="Pfam" id="PF00560">
    <property type="entry name" value="LRR_1"/>
    <property type="match status" value="1"/>
</dbReference>
<keyword evidence="2" id="KW-0597">Phosphoprotein</keyword>
<dbReference type="AlphaFoldDB" id="A0A8B8MG49"/>
<keyword evidence="12" id="KW-1185">Reference proteome</keyword>
<dbReference type="Pfam" id="PF07714">
    <property type="entry name" value="PK_Tyr_Ser-Thr"/>
    <property type="match status" value="1"/>
</dbReference>
<dbReference type="GeneID" id="113873575"/>
<dbReference type="PRINTS" id="PR00019">
    <property type="entry name" value="LEURICHRPT"/>
</dbReference>
<feature type="transmembrane region" description="Helical" evidence="10">
    <location>
        <begin position="276"/>
        <end position="299"/>
    </location>
</feature>
<dbReference type="GO" id="GO:0005524">
    <property type="term" value="F:ATP binding"/>
    <property type="evidence" value="ECO:0007669"/>
    <property type="project" value="InterPro"/>
</dbReference>
<reference evidence="12" key="1">
    <citation type="journal article" date="2019" name="Toxins">
        <title>Detection of Abrin-Like and Prepropulchellin-Like Toxin Genes and Transcripts Using Whole Genome Sequencing and Full-Length Transcript Sequencing of Abrus precatorius.</title>
        <authorList>
            <person name="Hovde B.T."/>
            <person name="Daligault H.E."/>
            <person name="Hanschen E.R."/>
            <person name="Kunde Y.A."/>
            <person name="Johnson M.B."/>
            <person name="Starkenburg S.R."/>
            <person name="Johnson S.L."/>
        </authorList>
    </citation>
    <scope>NUCLEOTIDE SEQUENCE [LARGE SCALE GENOMIC DNA]</scope>
</reference>
<dbReference type="InterPro" id="IPR046959">
    <property type="entry name" value="PRK1-6/SRF4-like"/>
</dbReference>
<evidence type="ECO:0000259" key="11">
    <source>
        <dbReference type="PROSITE" id="PS50011"/>
    </source>
</evidence>
<dbReference type="SUPFAM" id="SSF52058">
    <property type="entry name" value="L domain-like"/>
    <property type="match status" value="1"/>
</dbReference>
<dbReference type="SUPFAM" id="SSF56112">
    <property type="entry name" value="Protein kinase-like (PK-like)"/>
    <property type="match status" value="1"/>
</dbReference>
<keyword evidence="6" id="KW-0677">Repeat</keyword>
<proteinExistence type="predicted"/>
<feature type="domain" description="Protein kinase" evidence="11">
    <location>
        <begin position="350"/>
        <end position="656"/>
    </location>
</feature>
<dbReference type="OrthoDB" id="1911848at2759"/>
<dbReference type="InterPro" id="IPR032675">
    <property type="entry name" value="LRR_dom_sf"/>
</dbReference>
<dbReference type="InterPro" id="IPR013210">
    <property type="entry name" value="LRR_N_plant-typ"/>
</dbReference>
<evidence type="ECO:0000256" key="4">
    <source>
        <dbReference type="ARBA" id="ARBA00022692"/>
    </source>
</evidence>